<dbReference type="SMART" id="SM00829">
    <property type="entry name" value="PKS_ER"/>
    <property type="match status" value="1"/>
</dbReference>
<name>A0A9X2SC10_9BACL</name>
<keyword evidence="3" id="KW-1185">Reference proteome</keyword>
<proteinExistence type="predicted"/>
<feature type="domain" description="Enoyl reductase (ER)" evidence="1">
    <location>
        <begin position="10"/>
        <end position="318"/>
    </location>
</feature>
<dbReference type="PANTHER" id="PTHR44013">
    <property type="entry name" value="ZINC-TYPE ALCOHOL DEHYDROGENASE-LIKE PROTEIN C16A3.02C"/>
    <property type="match status" value="1"/>
</dbReference>
<dbReference type="SUPFAM" id="SSF51735">
    <property type="entry name" value="NAD(P)-binding Rossmann-fold domains"/>
    <property type="match status" value="1"/>
</dbReference>
<evidence type="ECO:0000313" key="2">
    <source>
        <dbReference type="EMBL" id="MCR2807590.1"/>
    </source>
</evidence>
<dbReference type="InterPro" id="IPR020843">
    <property type="entry name" value="ER"/>
</dbReference>
<dbReference type="Pfam" id="PF08240">
    <property type="entry name" value="ADH_N"/>
    <property type="match status" value="1"/>
</dbReference>
<evidence type="ECO:0000313" key="3">
    <source>
        <dbReference type="Proteomes" id="UP001141950"/>
    </source>
</evidence>
<comment type="caution">
    <text evidence="2">The sequence shown here is derived from an EMBL/GenBank/DDBJ whole genome shotgun (WGS) entry which is preliminary data.</text>
</comment>
<dbReference type="SUPFAM" id="SSF50129">
    <property type="entry name" value="GroES-like"/>
    <property type="match status" value="1"/>
</dbReference>
<dbReference type="Pfam" id="PF13602">
    <property type="entry name" value="ADH_zinc_N_2"/>
    <property type="match status" value="1"/>
</dbReference>
<dbReference type="AlphaFoldDB" id="A0A9X2SC10"/>
<dbReference type="Proteomes" id="UP001141950">
    <property type="component" value="Unassembled WGS sequence"/>
</dbReference>
<organism evidence="2 3">
    <name type="scientific">Paenibacillus soyae</name>
    <dbReference type="NCBI Taxonomy" id="2969249"/>
    <lineage>
        <taxon>Bacteria</taxon>
        <taxon>Bacillati</taxon>
        <taxon>Bacillota</taxon>
        <taxon>Bacilli</taxon>
        <taxon>Bacillales</taxon>
        <taxon>Paenibacillaceae</taxon>
        <taxon>Paenibacillus</taxon>
    </lineage>
</organism>
<dbReference type="InterPro" id="IPR013154">
    <property type="entry name" value="ADH-like_N"/>
</dbReference>
<dbReference type="RefSeq" id="WP_257452198.1">
    <property type="nucleotide sequence ID" value="NZ_JANIPJ010000029.1"/>
</dbReference>
<sequence length="326" mass="35178">MRAVVYKQYGPPDVLHLEEVKKPIPKDNEVLVRIHATTVTPGDWRLRKADPFLARLFNGLTRPRKVNILGFELAGVVEEVGPKVSRFKVGDSVFASCGTAYGAYAEYACLPEDGAVAVKPAGLSYEEAAAVPIGGLTALHFLRKGGIRGGHHVLIYGASGSVGTYAVQLAKCFGAEVTAVCSSANVEMVKSLGADRVVDYTKESFDRGGEAYDIIFDTVGKSGFQACVKALKPNGYYLRAQHIEPGAIVRGLWTSLTSGKKVIGGNAVINRPDALRELAELIDSGRLRPVIDRRYPLEQIADAHRYVESGRKRGNVVIAVERPAAE</sequence>
<dbReference type="EMBL" id="JANIPJ010000029">
    <property type="protein sequence ID" value="MCR2807590.1"/>
    <property type="molecule type" value="Genomic_DNA"/>
</dbReference>
<dbReference type="PANTHER" id="PTHR44013:SF1">
    <property type="entry name" value="ZINC-TYPE ALCOHOL DEHYDROGENASE-LIKE PROTEIN C16A3.02C"/>
    <property type="match status" value="1"/>
</dbReference>
<dbReference type="InterPro" id="IPR036291">
    <property type="entry name" value="NAD(P)-bd_dom_sf"/>
</dbReference>
<accession>A0A9X2SC10</accession>
<dbReference type="InterPro" id="IPR052733">
    <property type="entry name" value="Chloroplast_QOR"/>
</dbReference>
<dbReference type="InterPro" id="IPR011032">
    <property type="entry name" value="GroES-like_sf"/>
</dbReference>
<protein>
    <submittedName>
        <fullName evidence="2">NAD(P)-dependent alcohol dehydrogenase</fullName>
    </submittedName>
</protein>
<dbReference type="GO" id="GO:0016491">
    <property type="term" value="F:oxidoreductase activity"/>
    <property type="evidence" value="ECO:0007669"/>
    <property type="project" value="InterPro"/>
</dbReference>
<gene>
    <name evidence="2" type="ORF">NQZ67_27245</name>
</gene>
<dbReference type="Gene3D" id="3.90.180.10">
    <property type="entry name" value="Medium-chain alcohol dehydrogenases, catalytic domain"/>
    <property type="match status" value="1"/>
</dbReference>
<reference evidence="2" key="1">
    <citation type="submission" date="2022-08" db="EMBL/GenBank/DDBJ databases">
        <title>The genomic sequence of strain Paenibacillus sp. SCIV0701.</title>
        <authorList>
            <person name="Zhao H."/>
        </authorList>
    </citation>
    <scope>NUCLEOTIDE SEQUENCE</scope>
    <source>
        <strain evidence="2">SCIV0701</strain>
    </source>
</reference>
<dbReference type="Gene3D" id="3.40.50.720">
    <property type="entry name" value="NAD(P)-binding Rossmann-like Domain"/>
    <property type="match status" value="1"/>
</dbReference>
<evidence type="ECO:0000259" key="1">
    <source>
        <dbReference type="SMART" id="SM00829"/>
    </source>
</evidence>
<dbReference type="CDD" id="cd08267">
    <property type="entry name" value="MDR1"/>
    <property type="match status" value="1"/>
</dbReference>